<dbReference type="AlphaFoldDB" id="A0AAD5R3E7"/>
<comment type="caution">
    <text evidence="1">The sequence shown here is derived from an EMBL/GenBank/DDBJ whole genome shotgun (WGS) entry which is preliminary data.</text>
</comment>
<reference evidence="1" key="1">
    <citation type="submission" date="2021-06" db="EMBL/GenBank/DDBJ databases">
        <title>Parelaphostrongylus tenuis whole genome reference sequence.</title>
        <authorList>
            <person name="Garwood T.J."/>
            <person name="Larsen P.A."/>
            <person name="Fountain-Jones N.M."/>
            <person name="Garbe J.R."/>
            <person name="Macchietto M.G."/>
            <person name="Kania S.A."/>
            <person name="Gerhold R.W."/>
            <person name="Richards J.E."/>
            <person name="Wolf T.M."/>
        </authorList>
    </citation>
    <scope>NUCLEOTIDE SEQUENCE</scope>
    <source>
        <strain evidence="1">MNPRO001-30</strain>
        <tissue evidence="1">Meninges</tissue>
    </source>
</reference>
<dbReference type="Proteomes" id="UP001196413">
    <property type="component" value="Unassembled WGS sequence"/>
</dbReference>
<name>A0AAD5R3E7_PARTN</name>
<proteinExistence type="predicted"/>
<accession>A0AAD5R3E7</accession>
<protein>
    <submittedName>
        <fullName evidence="1">Uncharacterized protein</fullName>
    </submittedName>
</protein>
<gene>
    <name evidence="1" type="ORF">KIN20_030045</name>
</gene>
<keyword evidence="2" id="KW-1185">Reference proteome</keyword>
<organism evidence="1 2">
    <name type="scientific">Parelaphostrongylus tenuis</name>
    <name type="common">Meningeal worm</name>
    <dbReference type="NCBI Taxonomy" id="148309"/>
    <lineage>
        <taxon>Eukaryota</taxon>
        <taxon>Metazoa</taxon>
        <taxon>Ecdysozoa</taxon>
        <taxon>Nematoda</taxon>
        <taxon>Chromadorea</taxon>
        <taxon>Rhabditida</taxon>
        <taxon>Rhabditina</taxon>
        <taxon>Rhabditomorpha</taxon>
        <taxon>Strongyloidea</taxon>
        <taxon>Metastrongylidae</taxon>
        <taxon>Parelaphostrongylus</taxon>
    </lineage>
</organism>
<dbReference type="EMBL" id="JAHQIW010006299">
    <property type="protein sequence ID" value="KAJ1368769.1"/>
    <property type="molecule type" value="Genomic_DNA"/>
</dbReference>
<evidence type="ECO:0000313" key="2">
    <source>
        <dbReference type="Proteomes" id="UP001196413"/>
    </source>
</evidence>
<evidence type="ECO:0000313" key="1">
    <source>
        <dbReference type="EMBL" id="KAJ1368769.1"/>
    </source>
</evidence>
<sequence>MSEHHSKGILQTEDNAVVIEKDDNGGIADSHVLRAISDLYSDPVIELADYPLITCRRPSIATRKQNLLVCEIRL</sequence>